<evidence type="ECO:0000256" key="6">
    <source>
        <dbReference type="SAM" id="MobiDB-lite"/>
    </source>
</evidence>
<keyword evidence="1" id="KW-0479">Metal-binding</keyword>
<dbReference type="InterPro" id="IPR049914">
    <property type="entry name" value="PHD1-3/5-6"/>
</dbReference>
<proteinExistence type="predicted"/>
<evidence type="ECO:0000256" key="4">
    <source>
        <dbReference type="ARBA" id="ARBA00023015"/>
    </source>
</evidence>
<dbReference type="Proteomes" id="UP000027138">
    <property type="component" value="Unassembled WGS sequence"/>
</dbReference>
<gene>
    <name evidence="8" type="ORF">JCGZ_22234</name>
</gene>
<dbReference type="EMBL" id="KK914929">
    <property type="protein sequence ID" value="KDP26133.1"/>
    <property type="molecule type" value="Genomic_DNA"/>
</dbReference>
<organism evidence="8 9">
    <name type="scientific">Jatropha curcas</name>
    <name type="common">Barbados nut</name>
    <dbReference type="NCBI Taxonomy" id="180498"/>
    <lineage>
        <taxon>Eukaryota</taxon>
        <taxon>Viridiplantae</taxon>
        <taxon>Streptophyta</taxon>
        <taxon>Embryophyta</taxon>
        <taxon>Tracheophyta</taxon>
        <taxon>Spermatophyta</taxon>
        <taxon>Magnoliopsida</taxon>
        <taxon>eudicotyledons</taxon>
        <taxon>Gunneridae</taxon>
        <taxon>Pentapetalae</taxon>
        <taxon>rosids</taxon>
        <taxon>fabids</taxon>
        <taxon>Malpighiales</taxon>
        <taxon>Euphorbiaceae</taxon>
        <taxon>Crotonoideae</taxon>
        <taxon>Jatropheae</taxon>
        <taxon>Jatropha</taxon>
    </lineage>
</organism>
<dbReference type="InterPro" id="IPR056280">
    <property type="entry name" value="AIPP2-like_SPOC"/>
</dbReference>
<dbReference type="GO" id="GO:0034244">
    <property type="term" value="P:negative regulation of transcription elongation by RNA polymerase II"/>
    <property type="evidence" value="ECO:0007669"/>
    <property type="project" value="InterPro"/>
</dbReference>
<accession>A0A067JTI7</accession>
<keyword evidence="4" id="KW-0805">Transcription regulation</keyword>
<dbReference type="PANTHER" id="PTHR33304:SF49">
    <property type="entry name" value="OS12G0161500 PROTEIN"/>
    <property type="match status" value="1"/>
</dbReference>
<dbReference type="Pfam" id="PF23121">
    <property type="entry name" value="SPOC_AIPP2"/>
    <property type="match status" value="1"/>
</dbReference>
<keyword evidence="9" id="KW-1185">Reference proteome</keyword>
<evidence type="ECO:0000313" key="9">
    <source>
        <dbReference type="Proteomes" id="UP000027138"/>
    </source>
</evidence>
<evidence type="ECO:0000256" key="2">
    <source>
        <dbReference type="ARBA" id="ARBA00022771"/>
    </source>
</evidence>
<dbReference type="STRING" id="180498.A0A067JTI7"/>
<evidence type="ECO:0000259" key="7">
    <source>
        <dbReference type="Pfam" id="PF23121"/>
    </source>
</evidence>
<evidence type="ECO:0000256" key="3">
    <source>
        <dbReference type="ARBA" id="ARBA00022833"/>
    </source>
</evidence>
<evidence type="ECO:0000313" key="8">
    <source>
        <dbReference type="EMBL" id="KDP26133.1"/>
    </source>
</evidence>
<dbReference type="OrthoDB" id="1932206at2759"/>
<feature type="region of interest" description="Disordered" evidence="6">
    <location>
        <begin position="129"/>
        <end position="158"/>
    </location>
</feature>
<protein>
    <recommendedName>
        <fullName evidence="7">AIPP2-like SPOC-like domain-containing protein</fullName>
    </recommendedName>
</protein>
<evidence type="ECO:0000256" key="1">
    <source>
        <dbReference type="ARBA" id="ARBA00022723"/>
    </source>
</evidence>
<dbReference type="AlphaFoldDB" id="A0A067JTI7"/>
<reference evidence="8 9" key="1">
    <citation type="journal article" date="2014" name="PLoS ONE">
        <title>Global Analysis of Gene Expression Profiles in Physic Nut (Jatropha curcas L.) Seedlings Exposed to Salt Stress.</title>
        <authorList>
            <person name="Zhang L."/>
            <person name="Zhang C."/>
            <person name="Wu P."/>
            <person name="Chen Y."/>
            <person name="Li M."/>
            <person name="Jiang H."/>
            <person name="Wu G."/>
        </authorList>
    </citation>
    <scope>NUCLEOTIDE SEQUENCE [LARGE SCALE GENOMIC DNA]</scope>
    <source>
        <strain evidence="9">cv. GZQX0401</strain>
        <tissue evidence="8">Young leaves</tissue>
    </source>
</reference>
<sequence>MSVCQTCGDKGDVKCLVYCAKCRVSCQHSYCLNIFPIKDDKNAISTCEECCQRNTKPSPTPIRSTRISHAVETRLNRIKMRKQTVSSKVIPQTYRDVDRLSNIKPTGDCSCQKEEMEWIPSFSHSARNEELKKPKRRLKLEDGSSDEESEPVKGSEVEHSQLEPVVSFYPPNILNKISYSDAKEYIPSQPINDPIWRGSFRIKHNKNPTFIGLTAHLSSKACTKVEDAAKALPMQLNLATFPRLEVWPLRFQISPPSDCDIALYLFPEHERDEKFFDDLLDDIIMHDQALKAVLNNVELLVFSSRELPPEHWRKLYIVVARSLEVLQEITTVKGIWRCKKTKSKPIPAV</sequence>
<evidence type="ECO:0000256" key="5">
    <source>
        <dbReference type="ARBA" id="ARBA00023163"/>
    </source>
</evidence>
<dbReference type="GO" id="GO:0008270">
    <property type="term" value="F:zinc ion binding"/>
    <property type="evidence" value="ECO:0007669"/>
    <property type="project" value="UniProtKB-KW"/>
</dbReference>
<keyword evidence="5" id="KW-0804">Transcription</keyword>
<feature type="domain" description="AIPP2-like SPOC-like" evidence="7">
    <location>
        <begin position="196"/>
        <end position="313"/>
    </location>
</feature>
<dbReference type="GO" id="GO:0140566">
    <property type="term" value="F:histone reader activity"/>
    <property type="evidence" value="ECO:0007669"/>
    <property type="project" value="InterPro"/>
</dbReference>
<keyword evidence="2" id="KW-0863">Zinc-finger</keyword>
<name>A0A067JTI7_JATCU</name>
<dbReference type="PANTHER" id="PTHR33304">
    <property type="match status" value="1"/>
</dbReference>
<keyword evidence="3" id="KW-0862">Zinc</keyword>